<dbReference type="Gramene" id="AET2Gv20988600.5">
    <property type="protein sequence ID" value="AET2Gv20988600.5"/>
    <property type="gene ID" value="AET2Gv20988600"/>
</dbReference>
<reference evidence="3" key="1">
    <citation type="journal article" date="2014" name="Science">
        <title>Ancient hybridizations among the ancestral genomes of bread wheat.</title>
        <authorList>
            <consortium name="International Wheat Genome Sequencing Consortium,"/>
            <person name="Marcussen T."/>
            <person name="Sandve S.R."/>
            <person name="Heier L."/>
            <person name="Spannagl M."/>
            <person name="Pfeifer M."/>
            <person name="Jakobsen K.S."/>
            <person name="Wulff B.B."/>
            <person name="Steuernagel B."/>
            <person name="Mayer K.F."/>
            <person name="Olsen O.A."/>
        </authorList>
    </citation>
    <scope>NUCLEOTIDE SEQUENCE [LARGE SCALE GENOMIC DNA]</scope>
    <source>
        <strain evidence="3">cv. AL8/78</strain>
    </source>
</reference>
<evidence type="ECO:0000313" key="3">
    <source>
        <dbReference type="Proteomes" id="UP000015105"/>
    </source>
</evidence>
<organism evidence="2 3">
    <name type="scientific">Aegilops tauschii subsp. strangulata</name>
    <name type="common">Goatgrass</name>
    <dbReference type="NCBI Taxonomy" id="200361"/>
    <lineage>
        <taxon>Eukaryota</taxon>
        <taxon>Viridiplantae</taxon>
        <taxon>Streptophyta</taxon>
        <taxon>Embryophyta</taxon>
        <taxon>Tracheophyta</taxon>
        <taxon>Spermatophyta</taxon>
        <taxon>Magnoliopsida</taxon>
        <taxon>Liliopsida</taxon>
        <taxon>Poales</taxon>
        <taxon>Poaceae</taxon>
        <taxon>BOP clade</taxon>
        <taxon>Pooideae</taxon>
        <taxon>Triticodae</taxon>
        <taxon>Triticeae</taxon>
        <taxon>Triticinae</taxon>
        <taxon>Aegilops</taxon>
    </lineage>
</organism>
<sequence>GATLPAITAHQGEKTPPPPTTHPPLLPPPTSRSLSGPRGWTRRVAAGAAAAAAGSPQCWAPGASESSADALCILQPFFYQPSLFWSDGWGWARR</sequence>
<reference evidence="2" key="3">
    <citation type="journal article" date="2017" name="Nature">
        <title>Genome sequence of the progenitor of the wheat D genome Aegilops tauschii.</title>
        <authorList>
            <person name="Luo M.C."/>
            <person name="Gu Y.Q."/>
            <person name="Puiu D."/>
            <person name="Wang H."/>
            <person name="Twardziok S.O."/>
            <person name="Deal K.R."/>
            <person name="Huo N."/>
            <person name="Zhu T."/>
            <person name="Wang L."/>
            <person name="Wang Y."/>
            <person name="McGuire P.E."/>
            <person name="Liu S."/>
            <person name="Long H."/>
            <person name="Ramasamy R.K."/>
            <person name="Rodriguez J.C."/>
            <person name="Van S.L."/>
            <person name="Yuan L."/>
            <person name="Wang Z."/>
            <person name="Xia Z."/>
            <person name="Xiao L."/>
            <person name="Anderson O.D."/>
            <person name="Ouyang S."/>
            <person name="Liang Y."/>
            <person name="Zimin A.V."/>
            <person name="Pertea G."/>
            <person name="Qi P."/>
            <person name="Bennetzen J.L."/>
            <person name="Dai X."/>
            <person name="Dawson M.W."/>
            <person name="Muller H.G."/>
            <person name="Kugler K."/>
            <person name="Rivarola-Duarte L."/>
            <person name="Spannagl M."/>
            <person name="Mayer K.F.X."/>
            <person name="Lu F.H."/>
            <person name="Bevan M.W."/>
            <person name="Leroy P."/>
            <person name="Li P."/>
            <person name="You F.M."/>
            <person name="Sun Q."/>
            <person name="Liu Z."/>
            <person name="Lyons E."/>
            <person name="Wicker T."/>
            <person name="Salzberg S.L."/>
            <person name="Devos K.M."/>
            <person name="Dvorak J."/>
        </authorList>
    </citation>
    <scope>NUCLEOTIDE SEQUENCE [LARGE SCALE GENOMIC DNA]</scope>
    <source>
        <strain evidence="2">cv. AL8/78</strain>
    </source>
</reference>
<protein>
    <submittedName>
        <fullName evidence="2">Uncharacterized protein</fullName>
    </submittedName>
</protein>
<reference evidence="2" key="4">
    <citation type="submission" date="2019-03" db="UniProtKB">
        <authorList>
            <consortium name="EnsemblPlants"/>
        </authorList>
    </citation>
    <scope>IDENTIFICATION</scope>
</reference>
<accession>A0A453CWL4</accession>
<dbReference type="Proteomes" id="UP000015105">
    <property type="component" value="Chromosome 2D"/>
</dbReference>
<reference evidence="2" key="5">
    <citation type="journal article" date="2021" name="G3 (Bethesda)">
        <title>Aegilops tauschii genome assembly Aet v5.0 features greater sequence contiguity and improved annotation.</title>
        <authorList>
            <person name="Wang L."/>
            <person name="Zhu T."/>
            <person name="Rodriguez J.C."/>
            <person name="Deal K.R."/>
            <person name="Dubcovsky J."/>
            <person name="McGuire P.E."/>
            <person name="Lux T."/>
            <person name="Spannagl M."/>
            <person name="Mayer K.F.X."/>
            <person name="Baldrich P."/>
            <person name="Meyers B.C."/>
            <person name="Huo N."/>
            <person name="Gu Y.Q."/>
            <person name="Zhou H."/>
            <person name="Devos K.M."/>
            <person name="Bennetzen J.L."/>
            <person name="Unver T."/>
            <person name="Budak H."/>
            <person name="Gulick P.J."/>
            <person name="Galiba G."/>
            <person name="Kalapos B."/>
            <person name="Nelson D.R."/>
            <person name="Li P."/>
            <person name="You F.M."/>
            <person name="Luo M.C."/>
            <person name="Dvorak J."/>
        </authorList>
    </citation>
    <scope>NUCLEOTIDE SEQUENCE [LARGE SCALE GENOMIC DNA]</scope>
    <source>
        <strain evidence="2">cv. AL8/78</strain>
    </source>
</reference>
<feature type="region of interest" description="Disordered" evidence="1">
    <location>
        <begin position="1"/>
        <end position="38"/>
    </location>
</feature>
<evidence type="ECO:0000313" key="2">
    <source>
        <dbReference type="EnsemblPlants" id="AET2Gv20988600.5"/>
    </source>
</evidence>
<reference evidence="3" key="2">
    <citation type="journal article" date="2017" name="Nat. Plants">
        <title>The Aegilops tauschii genome reveals multiple impacts of transposons.</title>
        <authorList>
            <person name="Zhao G."/>
            <person name="Zou C."/>
            <person name="Li K."/>
            <person name="Wang K."/>
            <person name="Li T."/>
            <person name="Gao L."/>
            <person name="Zhang X."/>
            <person name="Wang H."/>
            <person name="Yang Z."/>
            <person name="Liu X."/>
            <person name="Jiang W."/>
            <person name="Mao L."/>
            <person name="Kong X."/>
            <person name="Jiao Y."/>
            <person name="Jia J."/>
        </authorList>
    </citation>
    <scope>NUCLEOTIDE SEQUENCE [LARGE SCALE GENOMIC DNA]</scope>
    <source>
        <strain evidence="3">cv. AL8/78</strain>
    </source>
</reference>
<dbReference type="AlphaFoldDB" id="A0A453CWL4"/>
<name>A0A453CWL4_AEGTS</name>
<feature type="compositionally biased region" description="Pro residues" evidence="1">
    <location>
        <begin position="15"/>
        <end position="30"/>
    </location>
</feature>
<proteinExistence type="predicted"/>
<keyword evidence="3" id="KW-1185">Reference proteome</keyword>
<dbReference type="EnsemblPlants" id="AET2Gv20988600.5">
    <property type="protein sequence ID" value="AET2Gv20988600.5"/>
    <property type="gene ID" value="AET2Gv20988600"/>
</dbReference>
<evidence type="ECO:0000256" key="1">
    <source>
        <dbReference type="SAM" id="MobiDB-lite"/>
    </source>
</evidence>